<sequence length="390" mass="41770">MATISRQPFAPLDGARLQNLTSLKNRQNAITPSSTKTKRKAELLDTDDSENVDPLAFAKRSKGLSGTPTKDVLKKSSSFVLTRAITTPSANVRALVSPVKASTAPRRTLQPKSPVAKLNTNVTKSSPISAPAGRSPTRGKRSGILSNRRRTAGPYTRVDPPSFPLDSAAPFSLDAALKGTIPSYGSRPRSNALSKGSAVAPLGEPDMKASWFFDIHEDTPEQEMTNLLQHGTCVLDISSDEESEQKARRESAEGRDKENIPPVDDVSQTSARRSARALAADDMIVEKERTALGEMNTADFYADGCDETSVIIVPADDDEQEQKPTNAPAGEEHEFAPTLKTLDPIKGIDELIAKSGSPSKAAVLQPIEGTGESFDLWESGSAKDDTEVAS</sequence>
<feature type="compositionally biased region" description="Basic and acidic residues" evidence="1">
    <location>
        <begin position="381"/>
        <end position="390"/>
    </location>
</feature>
<keyword evidence="3" id="KW-1185">Reference proteome</keyword>
<dbReference type="OrthoDB" id="425602at2759"/>
<feature type="compositionally biased region" description="Basic and acidic residues" evidence="1">
    <location>
        <begin position="244"/>
        <end position="259"/>
    </location>
</feature>
<dbReference type="EMBL" id="LSBJ02000005">
    <property type="protein sequence ID" value="OAQ65394.1"/>
    <property type="molecule type" value="Genomic_DNA"/>
</dbReference>
<name>A0A179FIQ3_METCM</name>
<feature type="region of interest" description="Disordered" evidence="1">
    <location>
        <begin position="237"/>
        <end position="271"/>
    </location>
</feature>
<dbReference type="AlphaFoldDB" id="A0A179FIQ3"/>
<dbReference type="GeneID" id="28849514"/>
<dbReference type="Proteomes" id="UP000078397">
    <property type="component" value="Unassembled WGS sequence"/>
</dbReference>
<proteinExistence type="predicted"/>
<keyword evidence="2" id="KW-0418">Kinase</keyword>
<organism evidence="2 3">
    <name type="scientific">Pochonia chlamydosporia 170</name>
    <dbReference type="NCBI Taxonomy" id="1380566"/>
    <lineage>
        <taxon>Eukaryota</taxon>
        <taxon>Fungi</taxon>
        <taxon>Dikarya</taxon>
        <taxon>Ascomycota</taxon>
        <taxon>Pezizomycotina</taxon>
        <taxon>Sordariomycetes</taxon>
        <taxon>Hypocreomycetidae</taxon>
        <taxon>Hypocreales</taxon>
        <taxon>Clavicipitaceae</taxon>
        <taxon>Pochonia</taxon>
    </lineage>
</organism>
<comment type="caution">
    <text evidence="2">The sequence shown here is derived from an EMBL/GenBank/DDBJ whole genome shotgun (WGS) entry which is preliminary data.</text>
</comment>
<gene>
    <name evidence="2" type="ORF">VFPPC_06498</name>
</gene>
<accession>A0A179FIQ3</accession>
<evidence type="ECO:0000256" key="1">
    <source>
        <dbReference type="SAM" id="MobiDB-lite"/>
    </source>
</evidence>
<feature type="region of interest" description="Disordered" evidence="1">
    <location>
        <begin position="355"/>
        <end position="390"/>
    </location>
</feature>
<dbReference type="RefSeq" id="XP_018142708.1">
    <property type="nucleotide sequence ID" value="XM_018285520.1"/>
</dbReference>
<feature type="region of interest" description="Disordered" evidence="1">
    <location>
        <begin position="26"/>
        <end position="47"/>
    </location>
</feature>
<feature type="region of interest" description="Disordered" evidence="1">
    <location>
        <begin position="123"/>
        <end position="161"/>
    </location>
</feature>
<reference evidence="2 3" key="1">
    <citation type="journal article" date="2016" name="PLoS Pathog.">
        <title>Biosynthesis of antibiotic leucinostatins in bio-control fungus Purpureocillium lilacinum and their inhibition on phytophthora revealed by genome mining.</title>
        <authorList>
            <person name="Wang G."/>
            <person name="Liu Z."/>
            <person name="Lin R."/>
            <person name="Li E."/>
            <person name="Mao Z."/>
            <person name="Ling J."/>
            <person name="Yang Y."/>
            <person name="Yin W.B."/>
            <person name="Xie B."/>
        </authorList>
    </citation>
    <scope>NUCLEOTIDE SEQUENCE [LARGE SCALE GENOMIC DNA]</scope>
    <source>
        <strain evidence="2">170</strain>
    </source>
</reference>
<feature type="compositionally biased region" description="Basic residues" evidence="1">
    <location>
        <begin position="137"/>
        <end position="151"/>
    </location>
</feature>
<evidence type="ECO:0000313" key="2">
    <source>
        <dbReference type="EMBL" id="OAQ65394.1"/>
    </source>
</evidence>
<dbReference type="STRING" id="1380566.A0A179FIQ3"/>
<dbReference type="GO" id="GO:0016301">
    <property type="term" value="F:kinase activity"/>
    <property type="evidence" value="ECO:0007669"/>
    <property type="project" value="UniProtKB-KW"/>
</dbReference>
<feature type="region of interest" description="Disordered" evidence="1">
    <location>
        <begin position="318"/>
        <end position="337"/>
    </location>
</feature>
<evidence type="ECO:0000313" key="3">
    <source>
        <dbReference type="Proteomes" id="UP000078397"/>
    </source>
</evidence>
<keyword evidence="2" id="KW-0808">Transferase</keyword>
<dbReference type="KEGG" id="pchm:VFPPC_06498"/>
<protein>
    <submittedName>
        <fullName evidence="2">Thymidylate kinase</fullName>
    </submittedName>
</protein>
<feature type="compositionally biased region" description="Polar residues" evidence="1">
    <location>
        <begin position="26"/>
        <end position="35"/>
    </location>
</feature>